<accession>A0ABS3VSN1</accession>
<comment type="caution">
    <text evidence="1">The sequence shown here is derived from an EMBL/GenBank/DDBJ whole genome shotgun (WGS) entry which is preliminary data.</text>
</comment>
<sequence>MRALWSGRPKGDYLTDALTLLTGWIRDGQQIRRTLQLDDAQHAALTERIQVVADALRLRPEVRRLAGHTQIKVGRRDGDALSQGEVLLAARIEDAYRAVTDPSA</sequence>
<dbReference type="Proteomes" id="UP000823521">
    <property type="component" value="Unassembled WGS sequence"/>
</dbReference>
<organism evidence="1 2">
    <name type="scientific">Micromonospora echinofusca</name>
    <dbReference type="NCBI Taxonomy" id="47858"/>
    <lineage>
        <taxon>Bacteria</taxon>
        <taxon>Bacillati</taxon>
        <taxon>Actinomycetota</taxon>
        <taxon>Actinomycetes</taxon>
        <taxon>Micromonosporales</taxon>
        <taxon>Micromonosporaceae</taxon>
        <taxon>Micromonospora</taxon>
    </lineage>
</organism>
<evidence type="ECO:0000313" key="2">
    <source>
        <dbReference type="Proteomes" id="UP000823521"/>
    </source>
</evidence>
<dbReference type="EMBL" id="WVUH01000124">
    <property type="protein sequence ID" value="MBO4207463.1"/>
    <property type="molecule type" value="Genomic_DNA"/>
</dbReference>
<proteinExistence type="predicted"/>
<dbReference type="SUPFAM" id="SSF55248">
    <property type="entry name" value="PCD-like"/>
    <property type="match status" value="1"/>
</dbReference>
<name>A0ABS3VSN1_MICEH</name>
<keyword evidence="2" id="KW-1185">Reference proteome</keyword>
<gene>
    <name evidence="1" type="ORF">GSF22_15810</name>
</gene>
<dbReference type="InterPro" id="IPR036428">
    <property type="entry name" value="PCD_sf"/>
</dbReference>
<protein>
    <submittedName>
        <fullName evidence="1">Pterin dehydratase</fullName>
    </submittedName>
</protein>
<reference evidence="1 2" key="1">
    <citation type="submission" date="2019-12" db="EMBL/GenBank/DDBJ databases">
        <title>Whole genome sequencing of endophytic Actinobacterium Micromonospora sp. MPMI6T.</title>
        <authorList>
            <person name="Evv R."/>
            <person name="Podile A.R."/>
        </authorList>
    </citation>
    <scope>NUCLEOTIDE SEQUENCE [LARGE SCALE GENOMIC DNA]</scope>
    <source>
        <strain evidence="1 2">MPMI6</strain>
    </source>
</reference>
<evidence type="ECO:0000313" key="1">
    <source>
        <dbReference type="EMBL" id="MBO4207463.1"/>
    </source>
</evidence>
<dbReference type="RefSeq" id="WP_208814360.1">
    <property type="nucleotide sequence ID" value="NZ_WVUH01000124.1"/>
</dbReference>